<feature type="transmembrane region" description="Helical" evidence="8">
    <location>
        <begin position="197"/>
        <end position="217"/>
    </location>
</feature>
<dbReference type="STRING" id="1329250.WOSG25_012070"/>
<name>A0A069CQX1_WEIOS</name>
<accession>A0A069CQX1</accession>
<evidence type="ECO:0000256" key="1">
    <source>
        <dbReference type="ARBA" id="ARBA00004651"/>
    </source>
</evidence>
<dbReference type="Pfam" id="PF00528">
    <property type="entry name" value="BPD_transp_1"/>
    <property type="match status" value="1"/>
</dbReference>
<keyword evidence="2 8" id="KW-0813">Transport</keyword>
<keyword evidence="6 8" id="KW-1133">Transmembrane helix</keyword>
<reference evidence="11" key="1">
    <citation type="journal article" date="2014" name="Genome Announc.">
        <title>Draft genome sequence of Weissella oryzae SG25T, isolated from fermented rice grains.</title>
        <authorList>
            <person name="Tanizawa Y."/>
            <person name="Fujisawa T."/>
            <person name="Mochizuki T."/>
            <person name="Kaminuma E."/>
            <person name="Suzuki Y."/>
            <person name="Nakamura Y."/>
            <person name="Tohno M."/>
        </authorList>
    </citation>
    <scope>NUCLEOTIDE SEQUENCE [LARGE SCALE GENOMIC DNA]</scope>
    <source>
        <strain evidence="11">DSM 25784 / JCM 18191 / LMG 30913 / SG25</strain>
    </source>
</reference>
<dbReference type="SUPFAM" id="SSF161098">
    <property type="entry name" value="MetI-like"/>
    <property type="match status" value="1"/>
</dbReference>
<evidence type="ECO:0000256" key="2">
    <source>
        <dbReference type="ARBA" id="ARBA00022448"/>
    </source>
</evidence>
<comment type="similarity">
    <text evidence="8">Belongs to the binding-protein-dependent transport system permease family.</text>
</comment>
<dbReference type="AlphaFoldDB" id="A0A069CQX1"/>
<dbReference type="CDD" id="cd06261">
    <property type="entry name" value="TM_PBP2"/>
    <property type="match status" value="1"/>
</dbReference>
<dbReference type="Gene3D" id="1.10.3720.10">
    <property type="entry name" value="MetI-like"/>
    <property type="match status" value="1"/>
</dbReference>
<keyword evidence="11" id="KW-1185">Reference proteome</keyword>
<dbReference type="OrthoDB" id="9805999at2"/>
<evidence type="ECO:0000313" key="10">
    <source>
        <dbReference type="EMBL" id="GAK30110.1"/>
    </source>
</evidence>
<dbReference type="InterPro" id="IPR010065">
    <property type="entry name" value="AA_ABC_transptr_permease_3TM"/>
</dbReference>
<comment type="subcellular location">
    <subcellularLocation>
        <location evidence="1 8">Cell membrane</location>
        <topology evidence="1 8">Multi-pass membrane protein</topology>
    </subcellularLocation>
</comment>
<dbReference type="eggNOG" id="COG0765">
    <property type="taxonomic scope" value="Bacteria"/>
</dbReference>
<dbReference type="GO" id="GO:0015184">
    <property type="term" value="F:L-cystine transmembrane transporter activity"/>
    <property type="evidence" value="ECO:0007669"/>
    <property type="project" value="TreeGrafter"/>
</dbReference>
<dbReference type="PROSITE" id="PS50928">
    <property type="entry name" value="ABC_TM1"/>
    <property type="match status" value="1"/>
</dbReference>
<dbReference type="InterPro" id="IPR035906">
    <property type="entry name" value="MetI-like_sf"/>
</dbReference>
<dbReference type="EMBL" id="DF820484">
    <property type="protein sequence ID" value="GAK30110.1"/>
    <property type="molecule type" value="Genomic_DNA"/>
</dbReference>
<dbReference type="InterPro" id="IPR043429">
    <property type="entry name" value="ArtM/GltK/GlnP/TcyL/YhdX-like"/>
</dbReference>
<keyword evidence="5" id="KW-0029">Amino-acid transport</keyword>
<organism evidence="10 11">
    <name type="scientific">Weissella oryzae (strain DSM 25784 / JCM 18191 / LMG 30913 / SG25)</name>
    <dbReference type="NCBI Taxonomy" id="1329250"/>
    <lineage>
        <taxon>Bacteria</taxon>
        <taxon>Bacillati</taxon>
        <taxon>Bacillota</taxon>
        <taxon>Bacilli</taxon>
        <taxon>Lactobacillales</taxon>
        <taxon>Lactobacillaceae</taxon>
        <taxon>Weissella</taxon>
    </lineage>
</organism>
<dbReference type="InterPro" id="IPR000515">
    <property type="entry name" value="MetI-like"/>
</dbReference>
<evidence type="ECO:0000256" key="7">
    <source>
        <dbReference type="ARBA" id="ARBA00023136"/>
    </source>
</evidence>
<keyword evidence="3" id="KW-1003">Cell membrane</keyword>
<dbReference type="GO" id="GO:0043190">
    <property type="term" value="C:ATP-binding cassette (ABC) transporter complex"/>
    <property type="evidence" value="ECO:0007669"/>
    <property type="project" value="InterPro"/>
</dbReference>
<proteinExistence type="inferred from homology"/>
<keyword evidence="4 8" id="KW-0812">Transmembrane</keyword>
<feature type="transmembrane region" description="Helical" evidence="8">
    <location>
        <begin position="61"/>
        <end position="86"/>
    </location>
</feature>
<sequence>MFSFIAEYAPQLIVAGIKYTIPLALISFVFAVLIATIVAVLRSYRPHSQGFQLLIWKAIKFLAWFYVWLFRSTPMLVQLFVVFYGLPKLGISWLSPSAWASAIWVLSLNTGAYASEAIRAAISSIPDTQREAAAALGMTDLQIFMRIILPQAARISIPTLANSFISLVKDTSLASVVTLVEMFYLSQQLAAVSYDTLPMYSLVAALYALFVTILSIPQRYIQRWADRFIKAEG</sequence>
<feature type="domain" description="ABC transmembrane type-1" evidence="9">
    <location>
        <begin position="17"/>
        <end position="215"/>
    </location>
</feature>
<keyword evidence="7 8" id="KW-0472">Membrane</keyword>
<protein>
    <submittedName>
        <fullName evidence="10">Cystine transport system permease protein</fullName>
    </submittedName>
</protein>
<evidence type="ECO:0000256" key="5">
    <source>
        <dbReference type="ARBA" id="ARBA00022970"/>
    </source>
</evidence>
<evidence type="ECO:0000256" key="8">
    <source>
        <dbReference type="RuleBase" id="RU363032"/>
    </source>
</evidence>
<feature type="transmembrane region" description="Helical" evidence="8">
    <location>
        <begin position="20"/>
        <end position="41"/>
    </location>
</feature>
<evidence type="ECO:0000256" key="6">
    <source>
        <dbReference type="ARBA" id="ARBA00022989"/>
    </source>
</evidence>
<gene>
    <name evidence="10" type="ORF">WOSG25_012070</name>
</gene>
<dbReference type="PANTHER" id="PTHR30614">
    <property type="entry name" value="MEMBRANE COMPONENT OF AMINO ACID ABC TRANSPORTER"/>
    <property type="match status" value="1"/>
</dbReference>
<evidence type="ECO:0000256" key="4">
    <source>
        <dbReference type="ARBA" id="ARBA00022692"/>
    </source>
</evidence>
<dbReference type="PANTHER" id="PTHR30614:SF0">
    <property type="entry name" value="L-CYSTINE TRANSPORT SYSTEM PERMEASE PROTEIN TCYL"/>
    <property type="match status" value="1"/>
</dbReference>
<dbReference type="Proteomes" id="UP000030643">
    <property type="component" value="Unassembled WGS sequence"/>
</dbReference>
<evidence type="ECO:0000256" key="3">
    <source>
        <dbReference type="ARBA" id="ARBA00022475"/>
    </source>
</evidence>
<evidence type="ECO:0000259" key="9">
    <source>
        <dbReference type="PROSITE" id="PS50928"/>
    </source>
</evidence>
<dbReference type="NCBIfam" id="TIGR01726">
    <property type="entry name" value="HEQRo_perm_3TM"/>
    <property type="match status" value="1"/>
</dbReference>
<evidence type="ECO:0000313" key="11">
    <source>
        <dbReference type="Proteomes" id="UP000030643"/>
    </source>
</evidence>
<dbReference type="RefSeq" id="WP_027698250.1">
    <property type="nucleotide sequence ID" value="NZ_DF820484.1"/>
</dbReference>